<dbReference type="RefSeq" id="XP_068138941.1">
    <property type="nucleotide sequence ID" value="XM_068282840.1"/>
</dbReference>
<reference evidence="1 2" key="1">
    <citation type="journal article" date="2016" name="PLoS ONE">
        <title>Sequence Assembly of Yarrowia lipolytica Strain W29/CLIB89 Shows Transposable Element Diversity.</title>
        <authorList>
            <person name="Magnan C."/>
            <person name="Yu J."/>
            <person name="Chang I."/>
            <person name="Jahn E."/>
            <person name="Kanomata Y."/>
            <person name="Wu J."/>
            <person name="Zeller M."/>
            <person name="Oakes M."/>
            <person name="Baldi P."/>
            <person name="Sandmeyer S."/>
        </authorList>
    </citation>
    <scope>NUCLEOTIDE SEQUENCE [LARGE SCALE GENOMIC DNA]</scope>
    <source>
        <strain evidence="2">CLIB89(W29)</strain>
    </source>
</reference>
<evidence type="ECO:0000313" key="2">
    <source>
        <dbReference type="Proteomes" id="UP000182444"/>
    </source>
</evidence>
<evidence type="ECO:0000313" key="1">
    <source>
        <dbReference type="EMBL" id="AOW04554.1"/>
    </source>
</evidence>
<gene>
    <name evidence="1" type="ORF">YALI1_D31371g</name>
</gene>
<dbReference type="VEuPathDB" id="FungiDB:YALI1_D31371g"/>
<dbReference type="AlphaFoldDB" id="A0A1D8NFZ3"/>
<protein>
    <submittedName>
        <fullName evidence="1">Uncharacterized protein</fullName>
    </submittedName>
</protein>
<proteinExistence type="predicted"/>
<name>A0A1D8NFZ3_YARLL</name>
<dbReference type="GeneID" id="94583451"/>
<dbReference type="EMBL" id="CP017556">
    <property type="protein sequence ID" value="AOW04554.1"/>
    <property type="molecule type" value="Genomic_DNA"/>
</dbReference>
<sequence>MKAWIATSTMIHILSLQNLNSAGYGPIDRISLDSFPLVSRINLSSNNVSISLIAFRCLTDHLISWE</sequence>
<organism evidence="1 2">
    <name type="scientific">Yarrowia lipolytica</name>
    <name type="common">Candida lipolytica</name>
    <dbReference type="NCBI Taxonomy" id="4952"/>
    <lineage>
        <taxon>Eukaryota</taxon>
        <taxon>Fungi</taxon>
        <taxon>Dikarya</taxon>
        <taxon>Ascomycota</taxon>
        <taxon>Saccharomycotina</taxon>
        <taxon>Dipodascomycetes</taxon>
        <taxon>Dipodascales</taxon>
        <taxon>Dipodascales incertae sedis</taxon>
        <taxon>Yarrowia</taxon>
    </lineage>
</organism>
<dbReference type="Proteomes" id="UP000182444">
    <property type="component" value="Chromosome 1D"/>
</dbReference>
<accession>A0A1D8NFZ3</accession>